<gene>
    <name evidence="3" type="ORF">NEMBOFW57_008870</name>
</gene>
<dbReference type="Pfam" id="PF10042">
    <property type="entry name" value="DUF2278"/>
    <property type="match status" value="1"/>
</dbReference>
<dbReference type="Proteomes" id="UP001197093">
    <property type="component" value="Unassembled WGS sequence"/>
</dbReference>
<protein>
    <recommendedName>
        <fullName evidence="5">DUF2278 family protein</fullName>
    </recommendedName>
</protein>
<feature type="compositionally biased region" description="Polar residues" evidence="1">
    <location>
        <begin position="364"/>
        <end position="373"/>
    </location>
</feature>
<evidence type="ECO:0000256" key="1">
    <source>
        <dbReference type="SAM" id="MobiDB-lite"/>
    </source>
</evidence>
<evidence type="ECO:0000313" key="3">
    <source>
        <dbReference type="EMBL" id="KAG7286559.1"/>
    </source>
</evidence>
<accession>A0AAD4ES68</accession>
<keyword evidence="2" id="KW-1133">Transmembrane helix</keyword>
<dbReference type="AlphaFoldDB" id="A0AAD4ES68"/>
<keyword evidence="2" id="KW-0812">Transmembrane</keyword>
<keyword evidence="2" id="KW-0472">Membrane</keyword>
<feature type="transmembrane region" description="Helical" evidence="2">
    <location>
        <begin position="549"/>
        <end position="572"/>
    </location>
</feature>
<feature type="region of interest" description="Disordered" evidence="1">
    <location>
        <begin position="386"/>
        <end position="429"/>
    </location>
</feature>
<organism evidence="3 4">
    <name type="scientific">Staphylotrichum longicolle</name>
    <dbReference type="NCBI Taxonomy" id="669026"/>
    <lineage>
        <taxon>Eukaryota</taxon>
        <taxon>Fungi</taxon>
        <taxon>Dikarya</taxon>
        <taxon>Ascomycota</taxon>
        <taxon>Pezizomycotina</taxon>
        <taxon>Sordariomycetes</taxon>
        <taxon>Sordariomycetidae</taxon>
        <taxon>Sordariales</taxon>
        <taxon>Chaetomiaceae</taxon>
        <taxon>Staphylotrichum</taxon>
    </lineage>
</organism>
<reference evidence="3" key="1">
    <citation type="submission" date="2023-02" db="EMBL/GenBank/DDBJ databases">
        <authorList>
            <person name="Palmer J.M."/>
        </authorList>
    </citation>
    <scope>NUCLEOTIDE SEQUENCE</scope>
    <source>
        <strain evidence="3">FW57</strain>
    </source>
</reference>
<name>A0AAD4ES68_9PEZI</name>
<dbReference type="EMBL" id="JAHCVI010000004">
    <property type="protein sequence ID" value="KAG7286559.1"/>
    <property type="molecule type" value="Genomic_DNA"/>
</dbReference>
<keyword evidence="4" id="KW-1185">Reference proteome</keyword>
<evidence type="ECO:0008006" key="5">
    <source>
        <dbReference type="Google" id="ProtNLM"/>
    </source>
</evidence>
<feature type="region of interest" description="Disordered" evidence="1">
    <location>
        <begin position="353"/>
        <end position="373"/>
    </location>
</feature>
<sequence length="579" mass="63694">MVVANYGVWRATPTRYTYQDRHDDPVSPHLSLYFADGESGEGTAAINIKSGDQQDSRLAYWTIPQFTHPITERLAALANGFHLLGGTPEQEPGGLALDFIRGNLFRRNDGHILPHDVPGPDNDILDELKPILDRAISGNATVYIYGSSFGDGKGIHDVHMNQGSPRRWARDNGVFQDGALIIQFADHWEAIFIAFASQAIHTEDGPTNAGQPLPPTGSLTWAEFLAPELPKADRAQHDLDDSPVLIAFAIFNQLGAALDTVLLSNRTDKEIEVSEWRIVNTDGQSQELSGLRLAAKDGQVVKLANALLSSQGGILTLLNAKGLKVHGVSYTKLQAQEGIVVFPDLCAGCLASRNHHSPNDRSPVDSSGNLTMDTFSSRRGILEEGRASLGPPEQRPEQGPETPGGDPNTGLDPVDLDQPHTQPQAVQQDDKHKVFLCLPMGRPGEWRLRHAQFMGNAGQPSNVTDKNMFRSVEYYEFTLYNEKKKAVSLDDECAVKSKLPTNEWFFIAPTELERPEVRQCLATARLTDAVRNRTEFEGAVGSMQYRKCVAVAMFMAPFGVLATMFTSAYTYAKQNNYLK</sequence>
<evidence type="ECO:0000313" key="4">
    <source>
        <dbReference type="Proteomes" id="UP001197093"/>
    </source>
</evidence>
<evidence type="ECO:0000256" key="2">
    <source>
        <dbReference type="SAM" id="Phobius"/>
    </source>
</evidence>
<dbReference type="InterPro" id="IPR019268">
    <property type="entry name" value="DUF2278"/>
</dbReference>
<proteinExistence type="predicted"/>
<comment type="caution">
    <text evidence="3">The sequence shown here is derived from an EMBL/GenBank/DDBJ whole genome shotgun (WGS) entry which is preliminary data.</text>
</comment>